<dbReference type="AlphaFoldDB" id="A0A5A7N8Y8"/>
<dbReference type="GO" id="GO:0016787">
    <property type="term" value="F:hydrolase activity"/>
    <property type="evidence" value="ECO:0007669"/>
    <property type="project" value="UniProtKB-KW"/>
</dbReference>
<dbReference type="Gene3D" id="3.40.50.1820">
    <property type="entry name" value="alpha/beta hydrolase"/>
    <property type="match status" value="1"/>
</dbReference>
<evidence type="ECO:0000313" key="2">
    <source>
        <dbReference type="EMBL" id="GER03880.1"/>
    </source>
</evidence>
<dbReference type="SUPFAM" id="SSF53474">
    <property type="entry name" value="alpha/beta-Hydrolases"/>
    <property type="match status" value="1"/>
</dbReference>
<dbReference type="PRINTS" id="PR00111">
    <property type="entry name" value="ABHYDROLASE"/>
</dbReference>
<proteinExistence type="predicted"/>
<evidence type="ECO:0000313" key="3">
    <source>
        <dbReference type="Proteomes" id="UP000324996"/>
    </source>
</evidence>
<dbReference type="InterPro" id="IPR050228">
    <property type="entry name" value="Carboxylesterase_BioH"/>
</dbReference>
<dbReference type="PANTHER" id="PTHR43194">
    <property type="entry name" value="HYDROLASE ALPHA/BETA FOLD FAMILY"/>
    <property type="match status" value="1"/>
</dbReference>
<protein>
    <submittedName>
        <fullName evidence="2">Alpha/beta hydrolase</fullName>
    </submittedName>
</protein>
<comment type="caution">
    <text evidence="2">The sequence shown here is derived from an EMBL/GenBank/DDBJ whole genome shotgun (WGS) entry which is preliminary data.</text>
</comment>
<dbReference type="PANTHER" id="PTHR43194:SF2">
    <property type="entry name" value="PEROXISOMAL MEMBRANE PROTEIN LPX1"/>
    <property type="match status" value="1"/>
</dbReference>
<keyword evidence="3" id="KW-1185">Reference proteome</keyword>
<dbReference type="InterPro" id="IPR000073">
    <property type="entry name" value="AB_hydrolase_1"/>
</dbReference>
<dbReference type="InterPro" id="IPR029058">
    <property type="entry name" value="AB_hydrolase_fold"/>
</dbReference>
<dbReference type="Proteomes" id="UP000324996">
    <property type="component" value="Unassembled WGS sequence"/>
</dbReference>
<feature type="domain" description="AB hydrolase-1" evidence="1">
    <location>
        <begin position="1"/>
        <end position="205"/>
    </location>
</feature>
<sequence>MDLPAHGLTGKTAENDYSTEGMVRAVHSLISQLGIERLVIGGNSMGGKISMAYALAHPQKIAGLVLVDSAGFVPENSPEPTLPLGFKLARLPGISWIMETITPRSIIKQGLETAMANDDLVTNAMVDRSWHLLLMDGSRKALLDYFSHINERVDPSRITAPTLIQWGREDRMIPLSVGRALERAMPNATLVVYDHLGHIPMEEDPQRTVLDVRMFLASLQPEDAWKSAPPRNAAKNSITPAANF</sequence>
<accession>A0A5A7N8Y8</accession>
<name>A0A5A7N8Y8_9PROT</name>
<keyword evidence="2" id="KW-0378">Hydrolase</keyword>
<organism evidence="2 3">
    <name type="scientific">Iodidimonas nitroreducens</name>
    <dbReference type="NCBI Taxonomy" id="1236968"/>
    <lineage>
        <taxon>Bacteria</taxon>
        <taxon>Pseudomonadati</taxon>
        <taxon>Pseudomonadota</taxon>
        <taxon>Alphaproteobacteria</taxon>
        <taxon>Iodidimonadales</taxon>
        <taxon>Iodidimonadaceae</taxon>
        <taxon>Iodidimonas</taxon>
    </lineage>
</organism>
<dbReference type="EMBL" id="BKCN01000006">
    <property type="protein sequence ID" value="GER03880.1"/>
    <property type="molecule type" value="Genomic_DNA"/>
</dbReference>
<gene>
    <name evidence="2" type="ORF">JCM17846_15620</name>
</gene>
<reference evidence="2 3" key="1">
    <citation type="submission" date="2019-09" db="EMBL/GenBank/DDBJ databases">
        <title>NBRP : Genome information of microbial organism related human and environment.</title>
        <authorList>
            <person name="Hattori M."/>
            <person name="Oshima K."/>
            <person name="Inaba H."/>
            <person name="Suda W."/>
            <person name="Sakamoto M."/>
            <person name="Iino T."/>
            <person name="Kitahara M."/>
            <person name="Oshida Y."/>
            <person name="Iida T."/>
            <person name="Kudo T."/>
            <person name="Itoh T."/>
            <person name="Ohkuma M."/>
        </authorList>
    </citation>
    <scope>NUCLEOTIDE SEQUENCE [LARGE SCALE GENOMIC DNA]</scope>
    <source>
        <strain evidence="2 3">Q-1</strain>
    </source>
</reference>
<dbReference type="Pfam" id="PF00561">
    <property type="entry name" value="Abhydrolase_1"/>
    <property type="match status" value="1"/>
</dbReference>
<evidence type="ECO:0000259" key="1">
    <source>
        <dbReference type="Pfam" id="PF00561"/>
    </source>
</evidence>